<dbReference type="InterPro" id="IPR000160">
    <property type="entry name" value="GGDEF_dom"/>
</dbReference>
<comment type="caution">
    <text evidence="2">The sequence shown here is derived from an EMBL/GenBank/DDBJ whole genome shotgun (WGS) entry which is preliminary data.</text>
</comment>
<protein>
    <recommendedName>
        <fullName evidence="1">GGDEF domain-containing protein</fullName>
    </recommendedName>
</protein>
<gene>
    <name evidence="2" type="ORF">Adu01nite_34970</name>
</gene>
<proteinExistence type="predicted"/>
<keyword evidence="3" id="KW-1185">Reference proteome</keyword>
<dbReference type="PROSITE" id="PS50887">
    <property type="entry name" value="GGDEF"/>
    <property type="match status" value="1"/>
</dbReference>
<feature type="domain" description="GGDEF" evidence="1">
    <location>
        <begin position="1"/>
        <end position="89"/>
    </location>
</feature>
<dbReference type="PANTHER" id="PTHR46663:SF2">
    <property type="entry name" value="GGDEF DOMAIN-CONTAINING PROTEIN"/>
    <property type="match status" value="1"/>
</dbReference>
<dbReference type="InterPro" id="IPR029787">
    <property type="entry name" value="Nucleotide_cyclase"/>
</dbReference>
<dbReference type="NCBIfam" id="TIGR00254">
    <property type="entry name" value="GGDEF"/>
    <property type="match status" value="1"/>
</dbReference>
<dbReference type="SUPFAM" id="SSF55073">
    <property type="entry name" value="Nucleotide cyclase"/>
    <property type="match status" value="1"/>
</dbReference>
<evidence type="ECO:0000313" key="3">
    <source>
        <dbReference type="Proteomes" id="UP000637628"/>
    </source>
</evidence>
<dbReference type="CDD" id="cd01949">
    <property type="entry name" value="GGDEF"/>
    <property type="match status" value="1"/>
</dbReference>
<dbReference type="InterPro" id="IPR043128">
    <property type="entry name" value="Rev_trsase/Diguanyl_cyclase"/>
</dbReference>
<dbReference type="Gene3D" id="3.30.70.270">
    <property type="match status" value="1"/>
</dbReference>
<dbReference type="SMART" id="SM00267">
    <property type="entry name" value="GGDEF"/>
    <property type="match status" value="1"/>
</dbReference>
<dbReference type="PANTHER" id="PTHR46663">
    <property type="entry name" value="DIGUANYLATE CYCLASE DGCT-RELATED"/>
    <property type="match status" value="1"/>
</dbReference>
<reference evidence="2 3" key="1">
    <citation type="submission" date="2021-01" db="EMBL/GenBank/DDBJ databases">
        <title>Whole genome shotgun sequence of Actinoplanes durhamensis NBRC 14914.</title>
        <authorList>
            <person name="Komaki H."/>
            <person name="Tamura T."/>
        </authorList>
    </citation>
    <scope>NUCLEOTIDE SEQUENCE [LARGE SCALE GENOMIC DNA]</scope>
    <source>
        <strain evidence="2 3">NBRC 14914</strain>
    </source>
</reference>
<dbReference type="InterPro" id="IPR052163">
    <property type="entry name" value="DGC-Regulatory_Protein"/>
</dbReference>
<name>A0ABQ3YX32_9ACTN</name>
<evidence type="ECO:0000313" key="2">
    <source>
        <dbReference type="EMBL" id="GIE02147.1"/>
    </source>
</evidence>
<sequence>MAARYGGDEFAVLLTGLSGPDEADQIATQLRAQLAAPIALAAATVTVGASVGIAMAEPGLTVAELTLRADVAMYGAKAAGKNRTETFARPGPRLAA</sequence>
<dbReference type="EMBL" id="BOML01000029">
    <property type="protein sequence ID" value="GIE02147.1"/>
    <property type="molecule type" value="Genomic_DNA"/>
</dbReference>
<evidence type="ECO:0000259" key="1">
    <source>
        <dbReference type="PROSITE" id="PS50887"/>
    </source>
</evidence>
<dbReference type="Proteomes" id="UP000637628">
    <property type="component" value="Unassembled WGS sequence"/>
</dbReference>
<dbReference type="Pfam" id="PF00990">
    <property type="entry name" value="GGDEF"/>
    <property type="match status" value="1"/>
</dbReference>
<organism evidence="2 3">
    <name type="scientific">Paractinoplanes durhamensis</name>
    <dbReference type="NCBI Taxonomy" id="113563"/>
    <lineage>
        <taxon>Bacteria</taxon>
        <taxon>Bacillati</taxon>
        <taxon>Actinomycetota</taxon>
        <taxon>Actinomycetes</taxon>
        <taxon>Micromonosporales</taxon>
        <taxon>Micromonosporaceae</taxon>
        <taxon>Paractinoplanes</taxon>
    </lineage>
</organism>
<accession>A0ABQ3YX32</accession>